<comment type="similarity">
    <text evidence="1">Belongs to the protein kinase superfamily. STE Ser/Thr protein kinase family. MAP kinase kinase kinase subfamily.</text>
</comment>
<dbReference type="EMBL" id="KI517435">
    <property type="protein sequence ID" value="ESQ45653.1"/>
    <property type="molecule type" value="Genomic_DNA"/>
</dbReference>
<organism evidence="8 9">
    <name type="scientific">Eutrema salsugineum</name>
    <name type="common">Saltwater cress</name>
    <name type="synonym">Sisymbrium salsugineum</name>
    <dbReference type="NCBI Taxonomy" id="72664"/>
    <lineage>
        <taxon>Eukaryota</taxon>
        <taxon>Viridiplantae</taxon>
        <taxon>Streptophyta</taxon>
        <taxon>Embryophyta</taxon>
        <taxon>Tracheophyta</taxon>
        <taxon>Spermatophyta</taxon>
        <taxon>Magnoliopsida</taxon>
        <taxon>eudicotyledons</taxon>
        <taxon>Gunneridae</taxon>
        <taxon>Pentapetalae</taxon>
        <taxon>rosids</taxon>
        <taxon>malvids</taxon>
        <taxon>Brassicales</taxon>
        <taxon>Brassicaceae</taxon>
        <taxon>Eutremeae</taxon>
        <taxon>Eutrema</taxon>
    </lineage>
</organism>
<evidence type="ECO:0000256" key="1">
    <source>
        <dbReference type="ARBA" id="ARBA00006529"/>
    </source>
</evidence>
<dbReference type="Proteomes" id="UP000030689">
    <property type="component" value="Unassembled WGS sequence"/>
</dbReference>
<reference evidence="8 9" key="1">
    <citation type="journal article" date="2013" name="Front. Plant Sci.">
        <title>The Reference Genome of the Halophytic Plant Eutrema salsugineum.</title>
        <authorList>
            <person name="Yang R."/>
            <person name="Jarvis D.E."/>
            <person name="Chen H."/>
            <person name="Beilstein M.A."/>
            <person name="Grimwood J."/>
            <person name="Jenkins J."/>
            <person name="Shu S."/>
            <person name="Prochnik S."/>
            <person name="Xin M."/>
            <person name="Ma C."/>
            <person name="Schmutz J."/>
            <person name="Wing R.A."/>
            <person name="Mitchell-Olds T."/>
            <person name="Schumaker K.S."/>
            <person name="Wang X."/>
        </authorList>
    </citation>
    <scope>NUCLEOTIDE SEQUENCE [LARGE SCALE GENOMIC DNA]</scope>
</reference>
<keyword evidence="9" id="KW-1185">Reference proteome</keyword>
<feature type="region of interest" description="Disordered" evidence="6">
    <location>
        <begin position="21"/>
        <end position="49"/>
    </location>
</feature>
<dbReference type="eggNOG" id="KOG0198">
    <property type="taxonomic scope" value="Eukaryota"/>
</dbReference>
<dbReference type="KEGG" id="eus:EUTSA_v10010957mg"/>
<evidence type="ECO:0000256" key="4">
    <source>
        <dbReference type="ARBA" id="ARBA00022777"/>
    </source>
</evidence>
<keyword evidence="3" id="KW-0547">Nucleotide-binding</keyword>
<dbReference type="PANTHER" id="PTHR48016">
    <property type="entry name" value="MAP KINASE KINASE KINASE SSK2-RELATED-RELATED"/>
    <property type="match status" value="1"/>
</dbReference>
<evidence type="ECO:0000256" key="6">
    <source>
        <dbReference type="SAM" id="MobiDB-lite"/>
    </source>
</evidence>
<sequence length="322" mass="35384">MKLFWPQSRCIPECSPVPSLRMTSPGPSSRIQSGAVTPLHPRAGGSTTASPTRRHYVFFLSESDEMCAMKEVTLCSDDPKSRESAQQLGQMSCTSSSEVAVLSRLRHPNIVDDKLYIYLEYVSGGSIYKLLQEYGEFGENAIREPLNSIHSLDFLITAQSGPFTFKGSPYWMAPEVINNSNGRNLAIDIWSLGCTVLEMATTKPPWSQYEGGVPSLFKIGNSKALPDIPDHLSEEGKDFVRTCLQRNPANRPTAAQILDHPFVRNAMPMERPIVSAEPAETMNVPSSTMRSLDIGVARSLSCIDSEDATSYQQKGLKPGSGF</sequence>
<dbReference type="SUPFAM" id="SSF56112">
    <property type="entry name" value="Protein kinase-like (PK-like)"/>
    <property type="match status" value="1"/>
</dbReference>
<dbReference type="Gramene" id="ESQ45653">
    <property type="protein sequence ID" value="ESQ45653"/>
    <property type="gene ID" value="EUTSA_v10010957mg"/>
</dbReference>
<accession>V4M0F0</accession>
<dbReference type="GO" id="GO:0004709">
    <property type="term" value="F:MAP kinase kinase kinase activity"/>
    <property type="evidence" value="ECO:0007669"/>
    <property type="project" value="TreeGrafter"/>
</dbReference>
<keyword evidence="5" id="KW-0067">ATP-binding</keyword>
<dbReference type="STRING" id="72664.V4M0F0"/>
<dbReference type="GO" id="GO:0005524">
    <property type="term" value="F:ATP binding"/>
    <property type="evidence" value="ECO:0007669"/>
    <property type="project" value="UniProtKB-KW"/>
</dbReference>
<proteinExistence type="inferred from homology"/>
<evidence type="ECO:0000259" key="7">
    <source>
        <dbReference type="PROSITE" id="PS50011"/>
    </source>
</evidence>
<dbReference type="InterPro" id="IPR000719">
    <property type="entry name" value="Prot_kinase_dom"/>
</dbReference>
<keyword evidence="4" id="KW-0418">Kinase</keyword>
<dbReference type="GO" id="GO:0010229">
    <property type="term" value="P:inflorescence development"/>
    <property type="evidence" value="ECO:0007669"/>
    <property type="project" value="EnsemblPlants"/>
</dbReference>
<dbReference type="AlphaFoldDB" id="V4M0F0"/>
<dbReference type="GO" id="GO:0010098">
    <property type="term" value="P:suspensor development"/>
    <property type="evidence" value="ECO:0007669"/>
    <property type="project" value="EnsemblPlants"/>
</dbReference>
<protein>
    <recommendedName>
        <fullName evidence="7">Protein kinase domain-containing protein</fullName>
    </recommendedName>
</protein>
<evidence type="ECO:0000313" key="8">
    <source>
        <dbReference type="EMBL" id="ESQ45653.1"/>
    </source>
</evidence>
<feature type="compositionally biased region" description="Polar residues" evidence="6">
    <location>
        <begin position="21"/>
        <end position="35"/>
    </location>
</feature>
<feature type="domain" description="Protein kinase" evidence="7">
    <location>
        <begin position="1"/>
        <end position="263"/>
    </location>
</feature>
<feature type="non-terminal residue" evidence="8">
    <location>
        <position position="322"/>
    </location>
</feature>
<dbReference type="InterPro" id="IPR011009">
    <property type="entry name" value="Kinase-like_dom_sf"/>
</dbReference>
<dbReference type="GO" id="GO:0005886">
    <property type="term" value="C:plasma membrane"/>
    <property type="evidence" value="ECO:0007669"/>
    <property type="project" value="EnsemblPlants"/>
</dbReference>
<name>V4M0F0_EUTSA</name>
<evidence type="ECO:0000313" key="9">
    <source>
        <dbReference type="Proteomes" id="UP000030689"/>
    </source>
</evidence>
<dbReference type="PROSITE" id="PS50011">
    <property type="entry name" value="PROTEIN_KINASE_DOM"/>
    <property type="match status" value="1"/>
</dbReference>
<evidence type="ECO:0000256" key="3">
    <source>
        <dbReference type="ARBA" id="ARBA00022741"/>
    </source>
</evidence>
<dbReference type="PANTHER" id="PTHR48016:SF17">
    <property type="entry name" value="MITOGEN-ACTIVATED PROTEIN KINASE KINASE KINASE YODA"/>
    <property type="match status" value="1"/>
</dbReference>
<dbReference type="InterPro" id="IPR050538">
    <property type="entry name" value="MAP_kinase_kinase_kinase"/>
</dbReference>
<gene>
    <name evidence="8" type="ORF">EUTSA_v10010957mg</name>
</gene>
<evidence type="ECO:0000256" key="2">
    <source>
        <dbReference type="ARBA" id="ARBA00022679"/>
    </source>
</evidence>
<dbReference type="Pfam" id="PF00069">
    <property type="entry name" value="Pkinase"/>
    <property type="match status" value="1"/>
</dbReference>
<dbReference type="OMA" id="ESDEMCA"/>
<dbReference type="GO" id="GO:0005938">
    <property type="term" value="C:cell cortex"/>
    <property type="evidence" value="ECO:0007669"/>
    <property type="project" value="EnsemblPlants"/>
</dbReference>
<evidence type="ECO:0000256" key="5">
    <source>
        <dbReference type="ARBA" id="ARBA00022840"/>
    </source>
</evidence>
<keyword evidence="2" id="KW-0808">Transferase</keyword>
<dbReference type="Gene3D" id="1.10.510.10">
    <property type="entry name" value="Transferase(Phosphotransferase) domain 1"/>
    <property type="match status" value="2"/>
</dbReference>
<dbReference type="GO" id="GO:0010103">
    <property type="term" value="P:stomatal complex morphogenesis"/>
    <property type="evidence" value="ECO:0007669"/>
    <property type="project" value="EnsemblPlants"/>
</dbReference>